<evidence type="ECO:0000259" key="3">
    <source>
        <dbReference type="Pfam" id="PF12770"/>
    </source>
</evidence>
<evidence type="ECO:0000313" key="5">
    <source>
        <dbReference type="EnsemblFungi" id="MAPG_08495T0"/>
    </source>
</evidence>
<dbReference type="EMBL" id="GL876973">
    <property type="protein sequence ID" value="KLU89524.1"/>
    <property type="molecule type" value="Genomic_DNA"/>
</dbReference>
<dbReference type="Pfam" id="PF12770">
    <property type="entry name" value="CHAT"/>
    <property type="match status" value="1"/>
</dbReference>
<feature type="coiled-coil region" evidence="1">
    <location>
        <begin position="1435"/>
        <end position="1462"/>
    </location>
</feature>
<dbReference type="Gene3D" id="3.40.50.300">
    <property type="entry name" value="P-loop containing nucleotide triphosphate hydrolases"/>
    <property type="match status" value="1"/>
</dbReference>
<dbReference type="OrthoDB" id="5222405at2759"/>
<evidence type="ECO:0008006" key="7">
    <source>
        <dbReference type="Google" id="ProtNLM"/>
    </source>
</evidence>
<name>A0A0C4E7I2_MAGP6</name>
<proteinExistence type="predicted"/>
<dbReference type="InterPro" id="IPR007111">
    <property type="entry name" value="NACHT_NTPase"/>
</dbReference>
<gene>
    <name evidence="4" type="ORF">MAPG_08495</name>
</gene>
<reference evidence="5" key="5">
    <citation type="submission" date="2015-06" db="UniProtKB">
        <authorList>
            <consortium name="EnsemblFungi"/>
        </authorList>
    </citation>
    <scope>IDENTIFICATION</scope>
    <source>
        <strain evidence="5">ATCC 64411</strain>
    </source>
</reference>
<keyword evidence="6" id="KW-1185">Reference proteome</keyword>
<dbReference type="VEuPathDB" id="FungiDB:MAPG_08495"/>
<evidence type="ECO:0000313" key="6">
    <source>
        <dbReference type="Proteomes" id="UP000011715"/>
    </source>
</evidence>
<dbReference type="InterPro" id="IPR027417">
    <property type="entry name" value="P-loop_NTPase"/>
</dbReference>
<evidence type="ECO:0000313" key="4">
    <source>
        <dbReference type="EMBL" id="KLU89524.1"/>
    </source>
</evidence>
<dbReference type="EnsemblFungi" id="MAPG_08495T0">
    <property type="protein sequence ID" value="MAPG_08495T0"/>
    <property type="gene ID" value="MAPG_08495"/>
</dbReference>
<keyword evidence="1" id="KW-0175">Coiled coil</keyword>
<dbReference type="eggNOG" id="ENOG502SRE6">
    <property type="taxonomic scope" value="Eukaryota"/>
</dbReference>
<evidence type="ECO:0000259" key="2">
    <source>
        <dbReference type="Pfam" id="PF05729"/>
    </source>
</evidence>
<evidence type="ECO:0000256" key="1">
    <source>
        <dbReference type="SAM" id="Coils"/>
    </source>
</evidence>
<organism evidence="5 6">
    <name type="scientific">Magnaporthiopsis poae (strain ATCC 64411 / 73-15)</name>
    <name type="common">Kentucky bluegrass fungus</name>
    <name type="synonym">Magnaporthe poae</name>
    <dbReference type="NCBI Taxonomy" id="644358"/>
    <lineage>
        <taxon>Eukaryota</taxon>
        <taxon>Fungi</taxon>
        <taxon>Dikarya</taxon>
        <taxon>Ascomycota</taxon>
        <taxon>Pezizomycotina</taxon>
        <taxon>Sordariomycetes</taxon>
        <taxon>Sordariomycetidae</taxon>
        <taxon>Magnaporthales</taxon>
        <taxon>Magnaporthaceae</taxon>
        <taxon>Magnaporthiopsis</taxon>
    </lineage>
</organism>
<sequence>MTFTLRISGLGARSTEPGDGNPTNTLSWPTELASSNGRRTLLIADPLLNRGNPAKDQDLIKWYLEKHVSEPFEATEANSACRLIREYGQGLALQISSSGLLPAQGHLEIEVGTPDGETDGPGHAVSSLQRLHWEVLEDVTLWPEKHKFRSVGVCRTTTSAADTAPAGTSAFPQIRAGADALEPRVRKYFNILLVVSRPGGSADVEHQLVSRCLVDIADRVSKASPDLEVVLEVLRPPTWAAFQACLGEDSARRYDLVHLDMHGAIREKEGVAKASLCFCGKPKPKLSKKHRVSVEKEDEVVKDWVWKKEVAKDWVSGEEVAKVLSRSGVRTVILNACESANSRRGDCGGNLAAILLRHLMDSVVAMSFKVVDEAVEIFTDVFYTSLLLDRRPVEEATRLSRLALLRNPQRRARHMYSVRLMDYIVPVLYRRPRNATDDLPKASGGSSPNRVSDAPLLWDFMTFLWNFATMLWKFAALLQNLVLSLELNGRLYKLHKDSVDREIIGRDADILHIESALSVRGLLLLHGPGGCGKTALIRYCAQWWQRSGWIKQSATVDFARSSKETKWVSFQQILGRIATQLQMPSDHRSELQILDKLRGEACLLVLDSLESLSSAASQLELMELQGDGLSRLREFVWEASRGKSKIILVSRHRNDPFIDGKCLYFRYQLAGLSVLGGAQLLEQLAYGKTANVPEALRHRQNIDLIRRAVILLEGNPAVLRDVGPVLRRLGHDIKAFYDKLLFGVCDGQEGVTSRFARTIAYVCAELEIFEAHNDLVFPFQVAPFWTIAPSNPQYYFWFLYLGLMPTVQEGSYASWLTDDFRAIVELFQRRNSINMHWDTIFRRFESAGLAEEATIETNAGAVIRCYHVHPMVTLRARAQVQPELWPKMKFAFVRQFLLWFPKARVQEQVQQISSVTWDDVEQHDDYAENCSAAAMAFALEGPDFQGEVERMGWSLFDFVHLHSLNSFLTTARRAEALRPFVQCHLKRLFDAVEARSNVPTSYELGMIMNYSWECYNHEQEVTAAADIVGRALEVLDRYQALVPSRGPLTPTQDLTVFQLRYAEACIVNRRRGNMDGMEYFQRNLEQDVGEDHYFYAAIRRVLWRCLLEWTISASERMPSVVPPQQQLGLGRMQAAQQLFDDPSFREGGVAGVLAATIAQHPELLDRTPVKESIAPVLEANQGSVARFGKIAHRILNESITANFADLAAASQATSDDPTPETSPLQWLQHLLRNDDNNVPGNEQTRAHMSYFNAQVCTLAGQPGGGEGALDKMLTREAPSSTTSSGWKRLAELHHDMYFMAVPWEDPSARDYHKGLRHLDEYCRLLQGGRAEDVPNRELAYTFVKYAVCYNGIGRVVDAVRAVLRAVPLVSQAIASGECVDDMDAEEFDRWVYARFSELESLDVFLDRQNLAHPPKEVEEMTFMERSSMFVVMTRAKQIQQEKKRLEATFQEALKARARLEQTLARAAALHGHKP</sequence>
<accession>A0A0C4E7I2</accession>
<reference evidence="4" key="3">
    <citation type="submission" date="2011-03" db="EMBL/GenBank/DDBJ databases">
        <title>Annotation of Magnaporthe poae ATCC 64411.</title>
        <authorList>
            <person name="Ma L.-J."/>
            <person name="Dead R."/>
            <person name="Young S.K."/>
            <person name="Zeng Q."/>
            <person name="Gargeya S."/>
            <person name="Fitzgerald M."/>
            <person name="Haas B."/>
            <person name="Abouelleil A."/>
            <person name="Alvarado L."/>
            <person name="Arachchi H.M."/>
            <person name="Berlin A."/>
            <person name="Brown A."/>
            <person name="Chapman S.B."/>
            <person name="Chen Z."/>
            <person name="Dunbar C."/>
            <person name="Freedman E."/>
            <person name="Gearin G."/>
            <person name="Gellesch M."/>
            <person name="Goldberg J."/>
            <person name="Griggs A."/>
            <person name="Gujja S."/>
            <person name="Heiman D."/>
            <person name="Howarth C."/>
            <person name="Larson L."/>
            <person name="Lui A."/>
            <person name="MacDonald P.J.P."/>
            <person name="Mehta T."/>
            <person name="Montmayeur A."/>
            <person name="Murphy C."/>
            <person name="Neiman D."/>
            <person name="Pearson M."/>
            <person name="Priest M."/>
            <person name="Roberts A."/>
            <person name="Saif S."/>
            <person name="Shea T."/>
            <person name="Shenoy N."/>
            <person name="Sisk P."/>
            <person name="Stolte C."/>
            <person name="Sykes S."/>
            <person name="Yandava C."/>
            <person name="Wortman J."/>
            <person name="Nusbaum C."/>
            <person name="Birren B."/>
        </authorList>
    </citation>
    <scope>NUCLEOTIDE SEQUENCE</scope>
    <source>
        <strain evidence="4">ATCC 64411</strain>
    </source>
</reference>
<dbReference type="STRING" id="644358.A0A0C4E7I2"/>
<dbReference type="EMBL" id="ADBL01002057">
    <property type="status" value="NOT_ANNOTATED_CDS"/>
    <property type="molecule type" value="Genomic_DNA"/>
</dbReference>
<dbReference type="SUPFAM" id="SSF52540">
    <property type="entry name" value="P-loop containing nucleoside triphosphate hydrolases"/>
    <property type="match status" value="1"/>
</dbReference>
<reference evidence="5" key="4">
    <citation type="journal article" date="2015" name="G3 (Bethesda)">
        <title>Genome sequences of three phytopathogenic species of the Magnaporthaceae family of fungi.</title>
        <authorList>
            <person name="Okagaki L.H."/>
            <person name="Nunes C.C."/>
            <person name="Sailsbery J."/>
            <person name="Clay B."/>
            <person name="Brown D."/>
            <person name="John T."/>
            <person name="Oh Y."/>
            <person name="Young N."/>
            <person name="Fitzgerald M."/>
            <person name="Haas B.J."/>
            <person name="Zeng Q."/>
            <person name="Young S."/>
            <person name="Adiconis X."/>
            <person name="Fan L."/>
            <person name="Levin J.Z."/>
            <person name="Mitchell T.K."/>
            <person name="Okubara P.A."/>
            <person name="Farman M.L."/>
            <person name="Kohn L.M."/>
            <person name="Birren B."/>
            <person name="Ma L.-J."/>
            <person name="Dean R.A."/>
        </authorList>
    </citation>
    <scope>NUCLEOTIDE SEQUENCE</scope>
    <source>
        <strain evidence="5">ATCC 64411 / 73-15</strain>
    </source>
</reference>
<reference evidence="4" key="2">
    <citation type="submission" date="2010-05" db="EMBL/GenBank/DDBJ databases">
        <title>The Genome Sequence of Magnaporthe poae strain ATCC 64411.</title>
        <authorList>
            <consortium name="The Broad Institute Genome Sequencing Platform"/>
            <consortium name="Broad Institute Genome Sequencing Center for Infectious Disease"/>
            <person name="Ma L.-J."/>
            <person name="Dead R."/>
            <person name="Young S."/>
            <person name="Zeng Q."/>
            <person name="Koehrsen M."/>
            <person name="Alvarado L."/>
            <person name="Berlin A."/>
            <person name="Chapman S.B."/>
            <person name="Chen Z."/>
            <person name="Freedman E."/>
            <person name="Gellesch M."/>
            <person name="Goldberg J."/>
            <person name="Griggs A."/>
            <person name="Gujja S."/>
            <person name="Heilman E.R."/>
            <person name="Heiman D."/>
            <person name="Hepburn T."/>
            <person name="Howarth C."/>
            <person name="Jen D."/>
            <person name="Larson L."/>
            <person name="Mehta T."/>
            <person name="Neiman D."/>
            <person name="Pearson M."/>
            <person name="Roberts A."/>
            <person name="Saif S."/>
            <person name="Shea T."/>
            <person name="Shenoy N."/>
            <person name="Sisk P."/>
            <person name="Stolte C."/>
            <person name="Sykes S."/>
            <person name="Walk T."/>
            <person name="White J."/>
            <person name="Yandava C."/>
            <person name="Haas B."/>
            <person name="Nusbaum C."/>
            <person name="Birren B."/>
        </authorList>
    </citation>
    <scope>NUCLEOTIDE SEQUENCE</scope>
    <source>
        <strain evidence="4">ATCC 64411</strain>
    </source>
</reference>
<dbReference type="Pfam" id="PF05729">
    <property type="entry name" value="NACHT"/>
    <property type="match status" value="1"/>
</dbReference>
<dbReference type="InterPro" id="IPR024983">
    <property type="entry name" value="CHAT_dom"/>
</dbReference>
<reference evidence="6" key="1">
    <citation type="submission" date="2010-05" db="EMBL/GenBank/DDBJ databases">
        <title>The genome sequence of Magnaporthe poae strain ATCC 64411.</title>
        <authorList>
            <person name="Ma L.-J."/>
            <person name="Dead R."/>
            <person name="Young S."/>
            <person name="Zeng Q."/>
            <person name="Koehrsen M."/>
            <person name="Alvarado L."/>
            <person name="Berlin A."/>
            <person name="Chapman S.B."/>
            <person name="Chen Z."/>
            <person name="Freedman E."/>
            <person name="Gellesch M."/>
            <person name="Goldberg J."/>
            <person name="Griggs A."/>
            <person name="Gujja S."/>
            <person name="Heilman E.R."/>
            <person name="Heiman D."/>
            <person name="Hepburn T."/>
            <person name="Howarth C."/>
            <person name="Jen D."/>
            <person name="Larson L."/>
            <person name="Mehta T."/>
            <person name="Neiman D."/>
            <person name="Pearson M."/>
            <person name="Roberts A."/>
            <person name="Saif S."/>
            <person name="Shea T."/>
            <person name="Shenoy N."/>
            <person name="Sisk P."/>
            <person name="Stolte C."/>
            <person name="Sykes S."/>
            <person name="Walk T."/>
            <person name="White J."/>
            <person name="Yandava C."/>
            <person name="Haas B."/>
            <person name="Nusbaum C."/>
            <person name="Birren B."/>
        </authorList>
    </citation>
    <scope>NUCLEOTIDE SEQUENCE [LARGE SCALE GENOMIC DNA]</scope>
    <source>
        <strain evidence="6">ATCC 64411 / 73-15</strain>
    </source>
</reference>
<dbReference type="Proteomes" id="UP000011715">
    <property type="component" value="Unassembled WGS sequence"/>
</dbReference>
<feature type="domain" description="CHAT" evidence="3">
    <location>
        <begin position="230"/>
        <end position="414"/>
    </location>
</feature>
<protein>
    <recommendedName>
        <fullName evidence="7">CHAT domain-containing protein</fullName>
    </recommendedName>
</protein>
<feature type="domain" description="NACHT" evidence="2">
    <location>
        <begin position="523"/>
        <end position="673"/>
    </location>
</feature>